<dbReference type="InterPro" id="IPR034660">
    <property type="entry name" value="DinB/YfiT-like"/>
</dbReference>
<gene>
    <name evidence="2" type="ORF">SAMN05421748_104202</name>
</gene>
<dbReference type="EMBL" id="OBDY01000004">
    <property type="protein sequence ID" value="SNY33899.1"/>
    <property type="molecule type" value="Genomic_DNA"/>
</dbReference>
<reference evidence="2 3" key="1">
    <citation type="submission" date="2017-09" db="EMBL/GenBank/DDBJ databases">
        <authorList>
            <person name="Ehlers B."/>
            <person name="Leendertz F.H."/>
        </authorList>
    </citation>
    <scope>NUCLEOTIDE SEQUENCE [LARGE SCALE GENOMIC DNA]</scope>
    <source>
        <strain evidence="2 3">CGMCC 4.6857</strain>
    </source>
</reference>
<dbReference type="InterPro" id="IPR001646">
    <property type="entry name" value="5peptide_repeat"/>
</dbReference>
<dbReference type="Pfam" id="PF12867">
    <property type="entry name" value="DinB_2"/>
    <property type="match status" value="1"/>
</dbReference>
<dbReference type="Gene3D" id="2.160.20.80">
    <property type="entry name" value="E3 ubiquitin-protein ligase SopA"/>
    <property type="match status" value="1"/>
</dbReference>
<dbReference type="OrthoDB" id="3542438at2"/>
<keyword evidence="3" id="KW-1185">Reference proteome</keyword>
<sequence>MADFEGDLSGSRFEHVDLKRAELRDVDLAGSRFREVNFYDVTMRGVYIGKVDIDGEVESLVINGVDVAPFVQAEMDRLEPERVKMRPTDPDGFREAWDLIEARWAETVERARRLPEPLLHESVDGEWSFIETLRHLAFAEESWVSRAILGEQSPWHPLSLPWDGMEDTPGVPRDRAARPSLDEALALRLDRMATVRRVIDGLTGDLLASDTKPVDGLGWPPPQRTFPVRKCLLTVLNEEWEHRRYAERDLAVLESRNE</sequence>
<dbReference type="Pfam" id="PF00805">
    <property type="entry name" value="Pentapeptide"/>
    <property type="match status" value="1"/>
</dbReference>
<dbReference type="SUPFAM" id="SSF109854">
    <property type="entry name" value="DinB/YfiT-like putative metalloenzymes"/>
    <property type="match status" value="1"/>
</dbReference>
<dbReference type="SUPFAM" id="SSF141571">
    <property type="entry name" value="Pentapeptide repeat-like"/>
    <property type="match status" value="1"/>
</dbReference>
<evidence type="ECO:0000259" key="1">
    <source>
        <dbReference type="Pfam" id="PF12867"/>
    </source>
</evidence>
<accession>A0A285HDS7</accession>
<dbReference type="InterPro" id="IPR024775">
    <property type="entry name" value="DinB-like"/>
</dbReference>
<feature type="domain" description="DinB-like" evidence="1">
    <location>
        <begin position="100"/>
        <end position="245"/>
    </location>
</feature>
<dbReference type="RefSeq" id="WP_097320090.1">
    <property type="nucleotide sequence ID" value="NZ_OBDY01000004.1"/>
</dbReference>
<name>A0A285HDS7_9ACTN</name>
<proteinExistence type="predicted"/>
<organism evidence="2 3">
    <name type="scientific">Paractinoplanes atraurantiacus</name>
    <dbReference type="NCBI Taxonomy" id="1036182"/>
    <lineage>
        <taxon>Bacteria</taxon>
        <taxon>Bacillati</taxon>
        <taxon>Actinomycetota</taxon>
        <taxon>Actinomycetes</taxon>
        <taxon>Micromonosporales</taxon>
        <taxon>Micromonosporaceae</taxon>
        <taxon>Paractinoplanes</taxon>
    </lineage>
</organism>
<dbReference type="AlphaFoldDB" id="A0A285HDS7"/>
<dbReference type="Proteomes" id="UP000219612">
    <property type="component" value="Unassembled WGS sequence"/>
</dbReference>
<evidence type="ECO:0000313" key="3">
    <source>
        <dbReference type="Proteomes" id="UP000219612"/>
    </source>
</evidence>
<protein>
    <submittedName>
        <fullName evidence="2">Pentapeptide repeat-containing protein</fullName>
    </submittedName>
</protein>
<dbReference type="Gene3D" id="1.20.120.450">
    <property type="entry name" value="dinb family like domain"/>
    <property type="match status" value="1"/>
</dbReference>
<evidence type="ECO:0000313" key="2">
    <source>
        <dbReference type="EMBL" id="SNY33899.1"/>
    </source>
</evidence>